<dbReference type="InterPro" id="IPR041399">
    <property type="entry name" value="Catalase_large_C"/>
</dbReference>
<evidence type="ECO:0000256" key="1">
    <source>
        <dbReference type="ARBA" id="ARBA00001971"/>
    </source>
</evidence>
<dbReference type="Proteomes" id="UP001501844">
    <property type="component" value="Unassembled WGS sequence"/>
</dbReference>
<proteinExistence type="inferred from homology"/>
<dbReference type="PROSITE" id="PS51402">
    <property type="entry name" value="CATALASE_3"/>
    <property type="match status" value="1"/>
</dbReference>
<dbReference type="InterPro" id="IPR043156">
    <property type="entry name" value="Catalase_clade2_helical"/>
</dbReference>
<evidence type="ECO:0000256" key="5">
    <source>
        <dbReference type="ARBA" id="ARBA00022617"/>
    </source>
</evidence>
<comment type="cofactor">
    <cofactor evidence="1 10">
        <name>heme</name>
        <dbReference type="ChEBI" id="CHEBI:30413"/>
    </cofactor>
</comment>
<evidence type="ECO:0000256" key="10">
    <source>
        <dbReference type="PIRNR" id="PIRNR038927"/>
    </source>
</evidence>
<evidence type="ECO:0000256" key="7">
    <source>
        <dbReference type="ARBA" id="ARBA00023002"/>
    </source>
</evidence>
<dbReference type="PIRSF" id="PIRSF038927">
    <property type="entry name" value="Catalase_clade2"/>
    <property type="match status" value="1"/>
</dbReference>
<comment type="catalytic activity">
    <reaction evidence="10 11">
        <text>2 H2O2 = O2 + 2 H2O</text>
        <dbReference type="Rhea" id="RHEA:20309"/>
        <dbReference type="ChEBI" id="CHEBI:15377"/>
        <dbReference type="ChEBI" id="CHEBI:15379"/>
        <dbReference type="ChEBI" id="CHEBI:16240"/>
        <dbReference type="EC" id="1.11.1.6"/>
    </reaction>
</comment>
<comment type="caution">
    <text evidence="14">The sequence shown here is derived from an EMBL/GenBank/DDBJ whole genome shotgun (WGS) entry which is preliminary data.</text>
</comment>
<dbReference type="InterPro" id="IPR010582">
    <property type="entry name" value="Catalase_immune_responsive"/>
</dbReference>
<dbReference type="InterPro" id="IPR018028">
    <property type="entry name" value="Catalase"/>
</dbReference>
<dbReference type="PANTHER" id="PTHR42821:SF1">
    <property type="entry name" value="CATALASE-B"/>
    <property type="match status" value="1"/>
</dbReference>
<dbReference type="InterPro" id="IPR020835">
    <property type="entry name" value="Catalase_sf"/>
</dbReference>
<feature type="domain" description="Catalase core" evidence="13">
    <location>
        <begin position="36"/>
        <end position="425"/>
    </location>
</feature>
<dbReference type="EMBL" id="BAABGX010000001">
    <property type="protein sequence ID" value="GAA4301710.1"/>
    <property type="molecule type" value="Genomic_DNA"/>
</dbReference>
<keyword evidence="9 10" id="KW-0376">Hydrogen peroxide</keyword>
<dbReference type="InterPro" id="IPR029062">
    <property type="entry name" value="Class_I_gatase-like"/>
</dbReference>
<evidence type="ECO:0000256" key="3">
    <source>
        <dbReference type="ARBA" id="ARBA00012314"/>
    </source>
</evidence>
<accession>A0ABP8FEE1</accession>
<evidence type="ECO:0000256" key="12">
    <source>
        <dbReference type="SAM" id="MobiDB-lite"/>
    </source>
</evidence>
<dbReference type="InterPro" id="IPR024712">
    <property type="entry name" value="Catalase_clade2"/>
</dbReference>
<dbReference type="Gene3D" id="3.40.50.880">
    <property type="match status" value="1"/>
</dbReference>
<evidence type="ECO:0000256" key="11">
    <source>
        <dbReference type="RuleBase" id="RU000498"/>
    </source>
</evidence>
<keyword evidence="4 10" id="KW-0575">Peroxidase</keyword>
<dbReference type="CDD" id="cd03132">
    <property type="entry name" value="GATase1_catalase"/>
    <property type="match status" value="1"/>
</dbReference>
<dbReference type="PRINTS" id="PR00067">
    <property type="entry name" value="CATALASE"/>
</dbReference>
<dbReference type="Gene3D" id="2.40.180.10">
    <property type="entry name" value="Catalase core domain"/>
    <property type="match status" value="1"/>
</dbReference>
<dbReference type="SUPFAM" id="SSF56634">
    <property type="entry name" value="Heme-dependent catalase-like"/>
    <property type="match status" value="1"/>
</dbReference>
<feature type="region of interest" description="Disordered" evidence="12">
    <location>
        <begin position="1"/>
        <end position="32"/>
    </location>
</feature>
<comment type="function">
    <text evidence="10">Decomposes hydrogen peroxide into water and oxygen; serves to protect cells from the toxic effects of hydrogen peroxide.</text>
</comment>
<dbReference type="PANTHER" id="PTHR42821">
    <property type="entry name" value="CATALASE"/>
    <property type="match status" value="1"/>
</dbReference>
<keyword evidence="15" id="KW-1185">Reference proteome</keyword>
<evidence type="ECO:0000313" key="14">
    <source>
        <dbReference type="EMBL" id="GAA4301710.1"/>
    </source>
</evidence>
<dbReference type="EC" id="1.11.1.6" evidence="3 10"/>
<keyword evidence="6 10" id="KW-0479">Metal-binding</keyword>
<evidence type="ECO:0000313" key="15">
    <source>
        <dbReference type="Proteomes" id="UP001501844"/>
    </source>
</evidence>
<dbReference type="InterPro" id="IPR024708">
    <property type="entry name" value="Catalase_AS"/>
</dbReference>
<dbReference type="Pfam" id="PF06628">
    <property type="entry name" value="Catalase-rel"/>
    <property type="match status" value="1"/>
</dbReference>
<evidence type="ECO:0000256" key="4">
    <source>
        <dbReference type="ARBA" id="ARBA00022559"/>
    </source>
</evidence>
<evidence type="ECO:0000256" key="8">
    <source>
        <dbReference type="ARBA" id="ARBA00023004"/>
    </source>
</evidence>
<evidence type="ECO:0000256" key="9">
    <source>
        <dbReference type="ARBA" id="ARBA00023324"/>
    </source>
</evidence>
<protein>
    <recommendedName>
        <fullName evidence="3 10">Catalase</fullName>
        <ecNumber evidence="3 10">1.11.1.6</ecNumber>
    </recommendedName>
</protein>
<dbReference type="Gene3D" id="1.20.1370.20">
    <property type="match status" value="1"/>
</dbReference>
<dbReference type="Pfam" id="PF00199">
    <property type="entry name" value="Catalase"/>
    <property type="match status" value="1"/>
</dbReference>
<dbReference type="InterPro" id="IPR002226">
    <property type="entry name" value="Catalase_haem_BS"/>
</dbReference>
<dbReference type="InterPro" id="IPR011614">
    <property type="entry name" value="Catalase_core"/>
</dbReference>
<sequence length="731" mass="81500">MPAGNQPNKTDRQVNQDSKNQQLETFREDPQEQYLTTDQGVRIADTDNSLKAGSRGPTLIEDFHFREKMTHFDHENIPERVVHARGSGAHGYFQPYDTSMSTYTKAKFLINPGLITPVFVRFSTVVGSRGSADTVRDARGFAVKFYTQEGNYDLVGNNIAPFFIQDGIKFPDLVHAIKPDPDNEMPQASAAHDTFWDFASLVPETTHMIMWVLSDRGIPRSFRMMEGFGVHTFRFINEEGKGRFVKFHWRPLLGTHSLVWDEAQKIAGKDPDWLRRDLWDAIEKGNYPEYELAVQIVEEEDEHAFAFDLLDATKIIPEELVPLQPIGKMTLNRNPDNFFAETEQVAFHPGNLVPGIDVTNDPLLQGRLFSYLDTQLNRFTSANFAEVPINKPVCPVHNHQQNGFMRQTINKGKANYFPNSLGGGCPMMAPEAMGGYMHYMEKVEGHKIRERSESFKDHYTQASLFYHSMTEVEKKHILEAAHFELGKVESEAVRQRMIENFAHVDLEFAQKVAEGVGIDPPTGNVAETIKNTVSALKEKLSTRKNVTDSPALSMEKNKKPVLKGLKVAILAAKGVDVAQVKAITEALKAEGVESEVVAKFLGMLKGADGAELKVDKSHITTASIMYDAVLVPGGKESVEAMKKQGDALHFLNEAFKHCKTIAALAEGVELLEASDIKGVKLASAKKGNLTADKGVVTSGSGVDVNAFTTSFLEQLSQFRHWSREQKDMVPA</sequence>
<dbReference type="SUPFAM" id="SSF52317">
    <property type="entry name" value="Class I glutamine amidotransferase-like"/>
    <property type="match status" value="1"/>
</dbReference>
<dbReference type="PROSITE" id="PS00438">
    <property type="entry name" value="CATALASE_2"/>
    <property type="match status" value="1"/>
</dbReference>
<name>A0ABP8FEE1_9BACT</name>
<reference evidence="15" key="1">
    <citation type="journal article" date="2019" name="Int. J. Syst. Evol. Microbiol.">
        <title>The Global Catalogue of Microorganisms (GCM) 10K type strain sequencing project: providing services to taxonomists for standard genome sequencing and annotation.</title>
        <authorList>
            <consortium name="The Broad Institute Genomics Platform"/>
            <consortium name="The Broad Institute Genome Sequencing Center for Infectious Disease"/>
            <person name="Wu L."/>
            <person name="Ma J."/>
        </authorList>
    </citation>
    <scope>NUCLEOTIDE SEQUENCE [LARGE SCALE GENOMIC DNA]</scope>
    <source>
        <strain evidence="15">JCM 17917</strain>
    </source>
</reference>
<comment type="similarity">
    <text evidence="2">Belongs to the catalase family. HPII subfamily.</text>
</comment>
<keyword evidence="5 10" id="KW-0349">Heme</keyword>
<keyword evidence="8 10" id="KW-0408">Iron</keyword>
<dbReference type="Pfam" id="PF18011">
    <property type="entry name" value="Catalase_C"/>
    <property type="match status" value="1"/>
</dbReference>
<evidence type="ECO:0000259" key="13">
    <source>
        <dbReference type="SMART" id="SM01060"/>
    </source>
</evidence>
<feature type="compositionally biased region" description="Polar residues" evidence="12">
    <location>
        <begin position="15"/>
        <end position="24"/>
    </location>
</feature>
<evidence type="ECO:0000256" key="6">
    <source>
        <dbReference type="ARBA" id="ARBA00022723"/>
    </source>
</evidence>
<organism evidence="14 15">
    <name type="scientific">Nibribacter koreensis</name>
    <dbReference type="NCBI Taxonomy" id="1084519"/>
    <lineage>
        <taxon>Bacteria</taxon>
        <taxon>Pseudomonadati</taxon>
        <taxon>Bacteroidota</taxon>
        <taxon>Cytophagia</taxon>
        <taxon>Cytophagales</taxon>
        <taxon>Hymenobacteraceae</taxon>
        <taxon>Nibribacter</taxon>
    </lineage>
</organism>
<dbReference type="PROSITE" id="PS00437">
    <property type="entry name" value="CATALASE_1"/>
    <property type="match status" value="1"/>
</dbReference>
<dbReference type="SMART" id="SM01060">
    <property type="entry name" value="Catalase"/>
    <property type="match status" value="1"/>
</dbReference>
<keyword evidence="7 10" id="KW-0560">Oxidoreductase</keyword>
<gene>
    <name evidence="14" type="ORF">GCM10023183_13020</name>
</gene>
<evidence type="ECO:0000256" key="2">
    <source>
        <dbReference type="ARBA" id="ARBA00010660"/>
    </source>
</evidence>